<evidence type="ECO:0000256" key="1">
    <source>
        <dbReference type="SAM" id="SignalP"/>
    </source>
</evidence>
<comment type="caution">
    <text evidence="3">The sequence shown here is derived from an EMBL/GenBank/DDBJ whole genome shotgun (WGS) entry which is preliminary data.</text>
</comment>
<dbReference type="OrthoDB" id="1257001at2"/>
<organism evidence="3 4">
    <name type="scientific">Chryseobacterium pennipullorum</name>
    <dbReference type="NCBI Taxonomy" id="2258963"/>
    <lineage>
        <taxon>Bacteria</taxon>
        <taxon>Pseudomonadati</taxon>
        <taxon>Bacteroidota</taxon>
        <taxon>Flavobacteriia</taxon>
        <taxon>Flavobacteriales</taxon>
        <taxon>Weeksellaceae</taxon>
        <taxon>Chryseobacterium group</taxon>
        <taxon>Chryseobacterium</taxon>
    </lineage>
</organism>
<dbReference type="RefSeq" id="WP_115928804.1">
    <property type="nucleotide sequence ID" value="NZ_QNVV01000011.1"/>
</dbReference>
<dbReference type="AlphaFoldDB" id="A0A3D9AZL9"/>
<keyword evidence="1" id="KW-0732">Signal</keyword>
<accession>A0A3D9AZL9</accession>
<evidence type="ECO:0000313" key="3">
    <source>
        <dbReference type="EMBL" id="REC46820.1"/>
    </source>
</evidence>
<reference evidence="3 4" key="1">
    <citation type="submission" date="2018-06" db="EMBL/GenBank/DDBJ databases">
        <title>Novel Chryseobacterium species.</title>
        <authorList>
            <person name="Newman J."/>
            <person name="Hugo C."/>
            <person name="Oosthuizen L."/>
            <person name="Charimba G."/>
        </authorList>
    </citation>
    <scope>NUCLEOTIDE SEQUENCE [LARGE SCALE GENOMIC DNA]</scope>
    <source>
        <strain evidence="3 4">7_F195</strain>
    </source>
</reference>
<dbReference type="PROSITE" id="PS51257">
    <property type="entry name" value="PROKAR_LIPOPROTEIN"/>
    <property type="match status" value="1"/>
</dbReference>
<feature type="chain" id="PRO_5017785340" description="Lipocalin-like domain-containing protein" evidence="1">
    <location>
        <begin position="17"/>
        <end position="149"/>
    </location>
</feature>
<evidence type="ECO:0000313" key="4">
    <source>
        <dbReference type="Proteomes" id="UP000256257"/>
    </source>
</evidence>
<gene>
    <name evidence="3" type="ORF">DRF67_13470</name>
</gene>
<feature type="signal peptide" evidence="1">
    <location>
        <begin position="1"/>
        <end position="16"/>
    </location>
</feature>
<keyword evidence="4" id="KW-1185">Reference proteome</keyword>
<dbReference type="InterPro" id="IPR024311">
    <property type="entry name" value="Lipocalin-like"/>
</dbReference>
<sequence length="149" mass="17286">MMKKLFLPLAVFSVMASCSGNDDEVQTNNASIIGKWYIDKAEKYTSGNKKTEIKIFSECEKKGTHEFREKNMTSTTFAPENNNCVQTDVVTRIYTFDPVSKKFWYEDEKDFPYTISQLTQTSMVLEDHLEDIDGDGIKDVVKFYFKRIQ</sequence>
<dbReference type="EMBL" id="QNVV01000011">
    <property type="protein sequence ID" value="REC46820.1"/>
    <property type="molecule type" value="Genomic_DNA"/>
</dbReference>
<dbReference type="Proteomes" id="UP000256257">
    <property type="component" value="Unassembled WGS sequence"/>
</dbReference>
<proteinExistence type="predicted"/>
<name>A0A3D9AZL9_9FLAO</name>
<feature type="domain" description="Lipocalin-like" evidence="2">
    <location>
        <begin position="32"/>
        <end position="125"/>
    </location>
</feature>
<evidence type="ECO:0000259" key="2">
    <source>
        <dbReference type="Pfam" id="PF13648"/>
    </source>
</evidence>
<protein>
    <recommendedName>
        <fullName evidence="2">Lipocalin-like domain-containing protein</fullName>
    </recommendedName>
</protein>
<dbReference type="Pfam" id="PF13648">
    <property type="entry name" value="Lipocalin_4"/>
    <property type="match status" value="1"/>
</dbReference>